<name>A0A7C8INM6_9PEZI</name>
<organism evidence="2 3">
    <name type="scientific">Xylaria multiplex</name>
    <dbReference type="NCBI Taxonomy" id="323545"/>
    <lineage>
        <taxon>Eukaryota</taxon>
        <taxon>Fungi</taxon>
        <taxon>Dikarya</taxon>
        <taxon>Ascomycota</taxon>
        <taxon>Pezizomycotina</taxon>
        <taxon>Sordariomycetes</taxon>
        <taxon>Xylariomycetidae</taxon>
        <taxon>Xylariales</taxon>
        <taxon>Xylariaceae</taxon>
        <taxon>Xylaria</taxon>
    </lineage>
</organism>
<evidence type="ECO:0000313" key="2">
    <source>
        <dbReference type="EMBL" id="KAF2965743.1"/>
    </source>
</evidence>
<proteinExistence type="predicted"/>
<accession>A0A7C8INM6</accession>
<dbReference type="OrthoDB" id="497927at2759"/>
<feature type="domain" description="Carbohydrate kinase PfkB" evidence="1">
    <location>
        <begin position="86"/>
        <end position="218"/>
    </location>
</feature>
<dbReference type="InterPro" id="IPR029056">
    <property type="entry name" value="Ribokinase-like"/>
</dbReference>
<dbReference type="EMBL" id="WUBL01000107">
    <property type="protein sequence ID" value="KAF2965743.1"/>
    <property type="molecule type" value="Genomic_DNA"/>
</dbReference>
<protein>
    <recommendedName>
        <fullName evidence="1">Carbohydrate kinase PfkB domain-containing protein</fullName>
    </recommendedName>
</protein>
<dbReference type="PANTHER" id="PTHR47098:SF1">
    <property type="entry name" value="PFKB FAMILY CARBOHYDRATE KINASE SUPERFAMILY (AFU_ORTHOLOGUE AFUA_4G09500)"/>
    <property type="match status" value="1"/>
</dbReference>
<dbReference type="Proteomes" id="UP000481858">
    <property type="component" value="Unassembled WGS sequence"/>
</dbReference>
<gene>
    <name evidence="2" type="ORF">GQX73_g7827</name>
</gene>
<keyword evidence="3" id="KW-1185">Reference proteome</keyword>
<dbReference type="Pfam" id="PF00294">
    <property type="entry name" value="PfkB"/>
    <property type="match status" value="1"/>
</dbReference>
<dbReference type="AlphaFoldDB" id="A0A7C8INM6"/>
<comment type="caution">
    <text evidence="2">The sequence shown here is derived from an EMBL/GenBank/DDBJ whole genome shotgun (WGS) entry which is preliminary data.</text>
</comment>
<dbReference type="Gene3D" id="3.40.1190.20">
    <property type="match status" value="1"/>
</dbReference>
<dbReference type="SUPFAM" id="SSF53613">
    <property type="entry name" value="Ribokinase-like"/>
    <property type="match status" value="1"/>
</dbReference>
<dbReference type="PANTHER" id="PTHR47098">
    <property type="entry name" value="PROTEIN MAK32"/>
    <property type="match status" value="1"/>
</dbReference>
<reference evidence="2 3" key="1">
    <citation type="submission" date="2019-12" db="EMBL/GenBank/DDBJ databases">
        <title>Draft genome sequence of the ascomycete Xylaria multiplex DSM 110363.</title>
        <authorList>
            <person name="Buettner E."/>
            <person name="Kellner H."/>
        </authorList>
    </citation>
    <scope>NUCLEOTIDE SEQUENCE [LARGE SCALE GENOMIC DNA]</scope>
    <source>
        <strain evidence="2 3">DSM 110363</strain>
    </source>
</reference>
<dbReference type="InParanoid" id="A0A7C8INM6"/>
<evidence type="ECO:0000259" key="1">
    <source>
        <dbReference type="Pfam" id="PF00294"/>
    </source>
</evidence>
<dbReference type="InterPro" id="IPR011611">
    <property type="entry name" value="PfkB_dom"/>
</dbReference>
<sequence length="271" mass="30461">MGQLTSSLKDRILGRHSISEPLPLPQLPTRPPTFVSLGMLCLQEIHCSDGQVQRNVLGGPGLWATFGARLFKTWNDSIDVGYIVVDYANVLRYVDVFSPNHHELARLTVGSENESETFSHRSIETQAREFIQSGIGCNQDGLIVVRCGEYGCFFMKDEEVKGWVGTYYNHRVVEVKDVTGAGSAFLGAFTVAFIESGDPRYSCFRGTVAASFALEQFGLPKKETDILRNDHADFIPGFRERWNGFNPFSRLGILQTHPEMFYQKEYPGEDF</sequence>
<evidence type="ECO:0000313" key="3">
    <source>
        <dbReference type="Proteomes" id="UP000481858"/>
    </source>
</evidence>